<evidence type="ECO:0000256" key="3">
    <source>
        <dbReference type="ARBA" id="ARBA00023012"/>
    </source>
</evidence>
<dbReference type="Gene3D" id="3.40.50.2300">
    <property type="match status" value="1"/>
</dbReference>
<feature type="domain" description="Response regulatory" evidence="10">
    <location>
        <begin position="3"/>
        <end position="116"/>
    </location>
</feature>
<dbReference type="CDD" id="cd17574">
    <property type="entry name" value="REC_OmpR"/>
    <property type="match status" value="1"/>
</dbReference>
<dbReference type="GO" id="GO:0000156">
    <property type="term" value="F:phosphorelay response regulator activity"/>
    <property type="evidence" value="ECO:0007669"/>
    <property type="project" value="TreeGrafter"/>
</dbReference>
<gene>
    <name evidence="12" type="ORF">E4V82_10415</name>
</gene>
<dbReference type="SMART" id="SM00448">
    <property type="entry name" value="REC"/>
    <property type="match status" value="1"/>
</dbReference>
<keyword evidence="5 9" id="KW-0238">DNA-binding</keyword>
<dbReference type="FunFam" id="1.10.10.10:FF:000018">
    <property type="entry name" value="DNA-binding response regulator ResD"/>
    <property type="match status" value="1"/>
</dbReference>
<comment type="function">
    <text evidence="7">May play the central regulatory role in sporulation. It may be an element of the effector pathway responsible for the activation of sporulation genes in response to nutritional stress. Spo0A may act in concert with spo0H (a sigma factor) to control the expression of some genes that are critical to the sporulation process.</text>
</comment>
<keyword evidence="6" id="KW-0804">Transcription</keyword>
<dbReference type="InterPro" id="IPR039420">
    <property type="entry name" value="WalR-like"/>
</dbReference>
<organism evidence="12 13">
    <name type="scientific">Clostridium estertheticum</name>
    <dbReference type="NCBI Taxonomy" id="238834"/>
    <lineage>
        <taxon>Bacteria</taxon>
        <taxon>Bacillati</taxon>
        <taxon>Bacillota</taxon>
        <taxon>Clostridia</taxon>
        <taxon>Eubacteriales</taxon>
        <taxon>Clostridiaceae</taxon>
        <taxon>Clostridium</taxon>
    </lineage>
</organism>
<dbReference type="GO" id="GO:0006355">
    <property type="term" value="P:regulation of DNA-templated transcription"/>
    <property type="evidence" value="ECO:0007669"/>
    <property type="project" value="InterPro"/>
</dbReference>
<dbReference type="PANTHER" id="PTHR48111">
    <property type="entry name" value="REGULATOR OF RPOS"/>
    <property type="match status" value="1"/>
</dbReference>
<dbReference type="PANTHER" id="PTHR48111:SF73">
    <property type="entry name" value="ALKALINE PHOSPHATASE SYNTHESIS TRANSCRIPTIONAL REGULATORY PROTEIN PHOP"/>
    <property type="match status" value="1"/>
</dbReference>
<dbReference type="InterPro" id="IPR011006">
    <property type="entry name" value="CheY-like_superfamily"/>
</dbReference>
<evidence type="ECO:0000259" key="11">
    <source>
        <dbReference type="PROSITE" id="PS51755"/>
    </source>
</evidence>
<name>A0A5N7INN3_9CLOT</name>
<dbReference type="PROSITE" id="PS51755">
    <property type="entry name" value="OMPR_PHOB"/>
    <property type="match status" value="1"/>
</dbReference>
<dbReference type="Pfam" id="PF00486">
    <property type="entry name" value="Trans_reg_C"/>
    <property type="match status" value="1"/>
</dbReference>
<dbReference type="Gene3D" id="6.10.250.690">
    <property type="match status" value="1"/>
</dbReference>
<dbReference type="Gene3D" id="1.10.10.10">
    <property type="entry name" value="Winged helix-like DNA-binding domain superfamily/Winged helix DNA-binding domain"/>
    <property type="match status" value="1"/>
</dbReference>
<dbReference type="GO" id="GO:0005829">
    <property type="term" value="C:cytosol"/>
    <property type="evidence" value="ECO:0007669"/>
    <property type="project" value="TreeGrafter"/>
</dbReference>
<dbReference type="AlphaFoldDB" id="A0A5N7INN3"/>
<evidence type="ECO:0000256" key="2">
    <source>
        <dbReference type="ARBA" id="ARBA00022553"/>
    </source>
</evidence>
<keyword evidence="2 8" id="KW-0597">Phosphoprotein</keyword>
<reference evidence="12 13" key="1">
    <citation type="journal article" date="2019" name="Lett. Appl. Microbiol.">
        <title>A case of 'blown pack' spoilage of vacuum-packaged pork likely associated with Clostridium estertheticum in Canada.</title>
        <authorList>
            <person name="Zhang P."/>
            <person name="Ward P."/>
            <person name="McMullen L.M."/>
            <person name="Yang X."/>
        </authorList>
    </citation>
    <scope>NUCLEOTIDE SEQUENCE [LARGE SCALE GENOMIC DNA]</scope>
    <source>
        <strain evidence="12 13">MA19</strain>
    </source>
</reference>
<evidence type="ECO:0000256" key="9">
    <source>
        <dbReference type="PROSITE-ProRule" id="PRU01091"/>
    </source>
</evidence>
<evidence type="ECO:0000256" key="8">
    <source>
        <dbReference type="PROSITE-ProRule" id="PRU00169"/>
    </source>
</evidence>
<accession>A0A5N7INN3</accession>
<evidence type="ECO:0000256" key="4">
    <source>
        <dbReference type="ARBA" id="ARBA00023015"/>
    </source>
</evidence>
<sequence>MSRILIVEDDRNLNNGVAFALKKEGYEVISAYSKLEGKREMLNGKTDFLLLDINLPDGNGLDFCKEIRDEIDFPIVFFTANDTEEDTVKGFEVGADDYLAKPFSIEILKYKINAILKRNKTANKNVFEYHNLIIDFDRILVTIDGKEVNLTATEYKLLEILAKNKGKVITKDRLLDRVWDSNGNFVDENTLSVNIRRIRKKIEKEPKKPEYIITVFGIGYTFGE</sequence>
<feature type="DNA-binding region" description="OmpR/PhoB-type" evidence="9">
    <location>
        <begin position="124"/>
        <end position="224"/>
    </location>
</feature>
<dbReference type="PROSITE" id="PS50110">
    <property type="entry name" value="RESPONSE_REGULATORY"/>
    <property type="match status" value="1"/>
</dbReference>
<evidence type="ECO:0000256" key="7">
    <source>
        <dbReference type="ARBA" id="ARBA00024867"/>
    </source>
</evidence>
<evidence type="ECO:0000259" key="10">
    <source>
        <dbReference type="PROSITE" id="PS50110"/>
    </source>
</evidence>
<evidence type="ECO:0000313" key="12">
    <source>
        <dbReference type="EMBL" id="MPQ62523.1"/>
    </source>
</evidence>
<dbReference type="InterPro" id="IPR001789">
    <property type="entry name" value="Sig_transdc_resp-reg_receiver"/>
</dbReference>
<dbReference type="RefSeq" id="WP_162523156.1">
    <property type="nucleotide sequence ID" value="NZ_JAHLDQ010000024.1"/>
</dbReference>
<protein>
    <recommendedName>
        <fullName evidence="1">Stage 0 sporulation protein A homolog</fullName>
    </recommendedName>
</protein>
<dbReference type="SUPFAM" id="SSF52172">
    <property type="entry name" value="CheY-like"/>
    <property type="match status" value="1"/>
</dbReference>
<dbReference type="GO" id="GO:0032993">
    <property type="term" value="C:protein-DNA complex"/>
    <property type="evidence" value="ECO:0007669"/>
    <property type="project" value="TreeGrafter"/>
</dbReference>
<dbReference type="Proteomes" id="UP000342249">
    <property type="component" value="Unassembled WGS sequence"/>
</dbReference>
<keyword evidence="3" id="KW-0902">Two-component regulatory system</keyword>
<dbReference type="EMBL" id="SPSF01000027">
    <property type="protein sequence ID" value="MPQ62523.1"/>
    <property type="molecule type" value="Genomic_DNA"/>
</dbReference>
<comment type="caution">
    <text evidence="12">The sequence shown here is derived from an EMBL/GenBank/DDBJ whole genome shotgun (WGS) entry which is preliminary data.</text>
</comment>
<evidence type="ECO:0000313" key="13">
    <source>
        <dbReference type="Proteomes" id="UP000342249"/>
    </source>
</evidence>
<keyword evidence="4" id="KW-0805">Transcription regulation</keyword>
<evidence type="ECO:0000256" key="1">
    <source>
        <dbReference type="ARBA" id="ARBA00018672"/>
    </source>
</evidence>
<dbReference type="Pfam" id="PF00072">
    <property type="entry name" value="Response_reg"/>
    <property type="match status" value="1"/>
</dbReference>
<evidence type="ECO:0000256" key="6">
    <source>
        <dbReference type="ARBA" id="ARBA00023163"/>
    </source>
</evidence>
<dbReference type="InterPro" id="IPR036388">
    <property type="entry name" value="WH-like_DNA-bd_sf"/>
</dbReference>
<dbReference type="GO" id="GO:0000976">
    <property type="term" value="F:transcription cis-regulatory region binding"/>
    <property type="evidence" value="ECO:0007669"/>
    <property type="project" value="TreeGrafter"/>
</dbReference>
<dbReference type="InterPro" id="IPR001867">
    <property type="entry name" value="OmpR/PhoB-type_DNA-bd"/>
</dbReference>
<evidence type="ECO:0000256" key="5">
    <source>
        <dbReference type="ARBA" id="ARBA00023125"/>
    </source>
</evidence>
<feature type="domain" description="OmpR/PhoB-type" evidence="11">
    <location>
        <begin position="124"/>
        <end position="224"/>
    </location>
</feature>
<feature type="modified residue" description="4-aspartylphosphate" evidence="8">
    <location>
        <position position="52"/>
    </location>
</feature>
<dbReference type="CDD" id="cd00383">
    <property type="entry name" value="trans_reg_C"/>
    <property type="match status" value="1"/>
</dbReference>
<proteinExistence type="predicted"/>
<dbReference type="SMART" id="SM00862">
    <property type="entry name" value="Trans_reg_C"/>
    <property type="match status" value="1"/>
</dbReference>